<dbReference type="Pfam" id="PF25959">
    <property type="entry name" value="DUF7996"/>
    <property type="match status" value="1"/>
</dbReference>
<protein>
    <submittedName>
        <fullName evidence="2">Uncharacterized protein</fullName>
    </submittedName>
</protein>
<dbReference type="InterPro" id="IPR058309">
    <property type="entry name" value="DUF7996"/>
</dbReference>
<dbReference type="AlphaFoldDB" id="A0A4D6KGI6"/>
<reference evidence="2 3" key="1">
    <citation type="submission" date="2019-04" db="EMBL/GenBank/DDBJ databases">
        <title>Complete genome sequence of Arthrobacter sp. ZXY-2 associated with effective atrazine degradation and salt adaptation.</title>
        <authorList>
            <person name="Zhao X."/>
        </authorList>
    </citation>
    <scope>NUCLEOTIDE SEQUENCE [LARGE SCALE GENOMIC DNA]</scope>
    <source>
        <strain evidence="3">ZP60</strain>
    </source>
</reference>
<dbReference type="OMA" id="IWIRPLE"/>
<feature type="transmembrane region" description="Helical" evidence="1">
    <location>
        <begin position="12"/>
        <end position="31"/>
    </location>
</feature>
<keyword evidence="1" id="KW-1133">Transmembrane helix</keyword>
<dbReference type="RefSeq" id="WP_015762892.1">
    <property type="nucleotide sequence ID" value="NZ_CP039375.1"/>
</dbReference>
<evidence type="ECO:0000313" key="3">
    <source>
        <dbReference type="Proteomes" id="UP000297053"/>
    </source>
</evidence>
<accession>A0A4D6KGI6</accession>
<keyword evidence="1" id="KW-0472">Membrane</keyword>
<dbReference type="KEGG" id="halz:E5139_12800"/>
<dbReference type="EMBL" id="CP039375">
    <property type="protein sequence ID" value="QCD66482.1"/>
    <property type="molecule type" value="Genomic_DNA"/>
</dbReference>
<feature type="transmembrane region" description="Helical" evidence="1">
    <location>
        <begin position="43"/>
        <end position="61"/>
    </location>
</feature>
<dbReference type="Proteomes" id="UP000297053">
    <property type="component" value="Chromosome"/>
</dbReference>
<proteinExistence type="predicted"/>
<dbReference type="GeneID" id="42179834"/>
<organism evidence="2 3">
    <name type="scientific">Halomicrobium mukohataei</name>
    <dbReference type="NCBI Taxonomy" id="57705"/>
    <lineage>
        <taxon>Archaea</taxon>
        <taxon>Methanobacteriati</taxon>
        <taxon>Methanobacteriota</taxon>
        <taxon>Stenosarchaea group</taxon>
        <taxon>Halobacteria</taxon>
        <taxon>Halobacteriales</taxon>
        <taxon>Haloarculaceae</taxon>
        <taxon>Halomicrobium</taxon>
    </lineage>
</organism>
<name>A0A4D6KGI6_9EURY</name>
<keyword evidence="1" id="KW-0812">Transmembrane</keyword>
<gene>
    <name evidence="2" type="ORF">E5139_12800</name>
</gene>
<sequence>MVADTSGHRNKIAFGLAFATVVIVPGLANYALSGIGLDTLGSVVWAIGYGIGAIAMWSIWIRPLELTGPDGVDPSETGEEHVD</sequence>
<evidence type="ECO:0000313" key="2">
    <source>
        <dbReference type="EMBL" id="QCD66482.1"/>
    </source>
</evidence>
<evidence type="ECO:0000256" key="1">
    <source>
        <dbReference type="SAM" id="Phobius"/>
    </source>
</evidence>
<reference evidence="2 3" key="2">
    <citation type="submission" date="2019-04" db="EMBL/GenBank/DDBJ databases">
        <authorList>
            <person name="Yang S."/>
            <person name="Wei W."/>
        </authorList>
    </citation>
    <scope>NUCLEOTIDE SEQUENCE [LARGE SCALE GENOMIC DNA]</scope>
    <source>
        <strain evidence="3">ZP60</strain>
    </source>
</reference>